<dbReference type="SUPFAM" id="SSF54236">
    <property type="entry name" value="Ubiquitin-like"/>
    <property type="match status" value="1"/>
</dbReference>
<dbReference type="STRING" id="205130.ENSMAMP00000006609"/>
<dbReference type="InterPro" id="IPR001012">
    <property type="entry name" value="UBX_dom"/>
</dbReference>
<dbReference type="CDD" id="cd17076">
    <property type="entry name" value="UBX_UBXN10"/>
    <property type="match status" value="1"/>
</dbReference>
<dbReference type="GeneTree" id="ENSGT00390000012939"/>
<protein>
    <submittedName>
        <fullName evidence="3">UBX domain protein 10</fullName>
    </submittedName>
</protein>
<proteinExistence type="predicted"/>
<organism evidence="3 4">
    <name type="scientific">Mastacembelus armatus</name>
    <name type="common">zig-zag eel</name>
    <dbReference type="NCBI Taxonomy" id="205130"/>
    <lineage>
        <taxon>Eukaryota</taxon>
        <taxon>Metazoa</taxon>
        <taxon>Chordata</taxon>
        <taxon>Craniata</taxon>
        <taxon>Vertebrata</taxon>
        <taxon>Euteleostomi</taxon>
        <taxon>Actinopterygii</taxon>
        <taxon>Neopterygii</taxon>
        <taxon>Teleostei</taxon>
        <taxon>Neoteleostei</taxon>
        <taxon>Acanthomorphata</taxon>
        <taxon>Anabantaria</taxon>
        <taxon>Synbranchiformes</taxon>
        <taxon>Mastacembelidae</taxon>
        <taxon>Mastacembelus</taxon>
    </lineage>
</organism>
<dbReference type="InParanoid" id="A0A3Q3LAW6"/>
<dbReference type="Gene3D" id="3.10.20.90">
    <property type="entry name" value="Phosphatidylinositol 3-kinase Catalytic Subunit, Chain A, domain 1"/>
    <property type="match status" value="1"/>
</dbReference>
<dbReference type="PROSITE" id="PS50033">
    <property type="entry name" value="UBX"/>
    <property type="match status" value="1"/>
</dbReference>
<evidence type="ECO:0000313" key="4">
    <source>
        <dbReference type="Proteomes" id="UP000261640"/>
    </source>
</evidence>
<accession>A0A3Q3LAW6</accession>
<sequence>LYLSPPIYFPPLRNRLTVWNFNATLHGGSSMHLTRPKSSKGRSRPAANNSLHTGDRDSNQRLPVSTVAPIYGRPDRNFRSQSQPIMWQANSLGQSQGLHMLHHAAAAPPQSLNKYRVLPSIERRRSVVSPDESLRKNMSSLSLSGAAATVQQRQRHEGPGLRTAHTISSEGGDGTEKPPKPPDLAPTVTKEGTGTLLLAVRAPCGRRFQENFEPEDTLLKVKTTAEARYGAKYGEVSIETMDVPRRSFADMDMTLAQCGILNRSVLCICQNSDSLMEHESI</sequence>
<dbReference type="AlphaFoldDB" id="A0A3Q3LAW6"/>
<reference evidence="3" key="1">
    <citation type="submission" date="2025-08" db="UniProtKB">
        <authorList>
            <consortium name="Ensembl"/>
        </authorList>
    </citation>
    <scope>IDENTIFICATION</scope>
</reference>
<name>A0A3Q3LAW6_9TELE</name>
<evidence type="ECO:0000259" key="2">
    <source>
        <dbReference type="PROSITE" id="PS50033"/>
    </source>
</evidence>
<reference evidence="3" key="2">
    <citation type="submission" date="2025-09" db="UniProtKB">
        <authorList>
            <consortium name="Ensembl"/>
        </authorList>
    </citation>
    <scope>IDENTIFICATION</scope>
</reference>
<evidence type="ECO:0000256" key="1">
    <source>
        <dbReference type="SAM" id="MobiDB-lite"/>
    </source>
</evidence>
<dbReference type="Pfam" id="PF00789">
    <property type="entry name" value="UBX"/>
    <property type="match status" value="1"/>
</dbReference>
<dbReference type="Proteomes" id="UP000261640">
    <property type="component" value="Unplaced"/>
</dbReference>
<keyword evidence="4" id="KW-1185">Reference proteome</keyword>
<feature type="region of interest" description="Disordered" evidence="1">
    <location>
        <begin position="29"/>
        <end position="61"/>
    </location>
</feature>
<feature type="domain" description="UBX" evidence="2">
    <location>
        <begin position="191"/>
        <end position="268"/>
    </location>
</feature>
<dbReference type="Ensembl" id="ENSMAMT00000006793.2">
    <property type="protein sequence ID" value="ENSMAMP00000006609.2"/>
    <property type="gene ID" value="ENSMAMG00000004500.2"/>
</dbReference>
<evidence type="ECO:0000313" key="3">
    <source>
        <dbReference type="Ensembl" id="ENSMAMP00000006609.2"/>
    </source>
</evidence>
<feature type="region of interest" description="Disordered" evidence="1">
    <location>
        <begin position="125"/>
        <end position="189"/>
    </location>
</feature>
<dbReference type="FunCoup" id="A0A3Q3LAW6">
    <property type="interactions" value="662"/>
</dbReference>
<dbReference type="InterPro" id="IPR029071">
    <property type="entry name" value="Ubiquitin-like_domsf"/>
</dbReference>
<feature type="compositionally biased region" description="Basic residues" evidence="1">
    <location>
        <begin position="34"/>
        <end position="43"/>
    </location>
</feature>